<comment type="caution">
    <text evidence="1">The sequence shown here is derived from an EMBL/GenBank/DDBJ whole genome shotgun (WGS) entry which is preliminary data.</text>
</comment>
<accession>A0A5M8PRJ3</accession>
<evidence type="ECO:0000313" key="2">
    <source>
        <dbReference type="Proteomes" id="UP000324767"/>
    </source>
</evidence>
<dbReference type="Proteomes" id="UP000324767">
    <property type="component" value="Unassembled WGS sequence"/>
</dbReference>
<organism evidence="1 2">
    <name type="scientific">Lasallia pustulata</name>
    <dbReference type="NCBI Taxonomy" id="136370"/>
    <lineage>
        <taxon>Eukaryota</taxon>
        <taxon>Fungi</taxon>
        <taxon>Dikarya</taxon>
        <taxon>Ascomycota</taxon>
        <taxon>Pezizomycotina</taxon>
        <taxon>Lecanoromycetes</taxon>
        <taxon>OSLEUM clade</taxon>
        <taxon>Umbilicariomycetidae</taxon>
        <taxon>Umbilicariales</taxon>
        <taxon>Umbilicariaceae</taxon>
        <taxon>Lasallia</taxon>
    </lineage>
</organism>
<name>A0A5M8PRJ3_9LECA</name>
<protein>
    <submittedName>
        <fullName evidence="1">Uncharacterized protein</fullName>
    </submittedName>
</protein>
<sequence>MALSCAPSGRLLQAPGSFFADFITPSRRRHQLLDGETVTTVRLNNVKALDHCCISLSVLVRIGALTETI</sequence>
<evidence type="ECO:0000313" key="1">
    <source>
        <dbReference type="EMBL" id="KAA6412047.1"/>
    </source>
</evidence>
<gene>
    <name evidence="1" type="ORF">FRX48_04197</name>
</gene>
<reference evidence="1 2" key="1">
    <citation type="submission" date="2019-09" db="EMBL/GenBank/DDBJ databases">
        <title>The hologenome of the rock-dwelling lichen Lasallia pustulata.</title>
        <authorList>
            <person name="Greshake Tzovaras B."/>
            <person name="Segers F."/>
            <person name="Bicker A."/>
            <person name="Dal Grande F."/>
            <person name="Otte J."/>
            <person name="Hankeln T."/>
            <person name="Schmitt I."/>
            <person name="Ebersberger I."/>
        </authorList>
    </citation>
    <scope>NUCLEOTIDE SEQUENCE [LARGE SCALE GENOMIC DNA]</scope>
    <source>
        <strain evidence="1">A1-1</strain>
    </source>
</reference>
<dbReference type="EMBL" id="VXIT01000006">
    <property type="protein sequence ID" value="KAA6412047.1"/>
    <property type="molecule type" value="Genomic_DNA"/>
</dbReference>
<dbReference type="AlphaFoldDB" id="A0A5M8PRJ3"/>
<proteinExistence type="predicted"/>